<dbReference type="PANTHER" id="PTHR36447:SF1">
    <property type="entry name" value="BETA-GALACTOSIDASE GANA"/>
    <property type="match status" value="1"/>
</dbReference>
<evidence type="ECO:0000256" key="4">
    <source>
        <dbReference type="ARBA" id="ARBA00022801"/>
    </source>
</evidence>
<evidence type="ECO:0000259" key="8">
    <source>
        <dbReference type="Pfam" id="PF08532"/>
    </source>
</evidence>
<evidence type="ECO:0000256" key="6">
    <source>
        <dbReference type="PIRNR" id="PIRNR001084"/>
    </source>
</evidence>
<comment type="catalytic activity">
    <reaction evidence="1 6">
        <text>Hydrolysis of terminal non-reducing beta-D-galactose residues in beta-D-galactosides.</text>
        <dbReference type="EC" id="3.2.1.23"/>
    </reaction>
</comment>
<evidence type="ECO:0000256" key="2">
    <source>
        <dbReference type="ARBA" id="ARBA00005940"/>
    </source>
</evidence>
<dbReference type="InterPro" id="IPR017853">
    <property type="entry name" value="GH"/>
</dbReference>
<dbReference type="RefSeq" id="WP_319062836.1">
    <property type="nucleotide sequence ID" value="NZ_JARAYT010000012.1"/>
</dbReference>
<dbReference type="Pfam" id="PF08533">
    <property type="entry name" value="Glyco_hydro_42C"/>
    <property type="match status" value="1"/>
</dbReference>
<proteinExistence type="inferred from homology"/>
<dbReference type="PIRSF" id="PIRSF001084">
    <property type="entry name" value="B-galactosidase"/>
    <property type="match status" value="1"/>
</dbReference>
<dbReference type="InterPro" id="IPR013739">
    <property type="entry name" value="Beta_galactosidase_C"/>
</dbReference>
<sequence length="659" mass="73790">MPDLSHATRGRVLFGGDYNPEQWPEEVWHEDVRLMKEAGVNTVTLGVFSWAKLEPRPGTREFGWLDTLMDLMHAAGIGVVLATPTSSPPPWMGRLHPETLPRDENGQIEWWGSRQHFSHSSDTYRRYAAAITEDLAARYGGHPALTMWHINNEYCTYDWGDEAAATFRDWLRRKYGTLGALNEAWGTAFWSQGYDGWHEILPPRRAHYMKNPTHVLDFKRFTSDMLLECYVIERDIVRRHTPHLPVTTNFMPMWAGQDAWRWAEEEDVVSVDIYPDPRDPFGAQNGALIQDMTRSQAGGGPWMLMEQAAGPVNWRGVNHPKPRGLNRLWSLQAVARGADAVCYFQWRQSRQGAEKFHSGMVSHAGEQGRTYQEVKQLGSELAAIGREVAGHHVDADVAVLFDWNSWWAGAQDGRLSSEVDLAQVVRSWHRALWESNLTTAFAHPEHDLSSYRLVVVPQLYLLTDAAVENLLAYVRGGGTLVSGFLTGVADEDDRVRPGGMDARLRDLFGIRTLHEWWPLDAGEEVECEGLWGVFRGALWSEEIEAADADEVVPYKGGELDGLPAVVRRGRAWYVSTLPEPAELRALLARVAADAGVRPVLDGLPGGVEAVRRGDVLFLLNHGRDAVTVDVPGTHRDLLTETTVTGTLSLGRYGVAVLRS</sequence>
<dbReference type="Gene3D" id="3.40.50.880">
    <property type="match status" value="1"/>
</dbReference>
<dbReference type="Proteomes" id="UP001271274">
    <property type="component" value="Unassembled WGS sequence"/>
</dbReference>
<dbReference type="SUPFAM" id="SSF51445">
    <property type="entry name" value="(Trans)glycosidases"/>
    <property type="match status" value="1"/>
</dbReference>
<keyword evidence="4 6" id="KW-0378">Hydrolase</keyword>
<dbReference type="InterPro" id="IPR003476">
    <property type="entry name" value="Glyco_hydro_42"/>
</dbReference>
<evidence type="ECO:0000256" key="1">
    <source>
        <dbReference type="ARBA" id="ARBA00001412"/>
    </source>
</evidence>
<keyword evidence="11" id="KW-1185">Reference proteome</keyword>
<dbReference type="SUPFAM" id="SSF52317">
    <property type="entry name" value="Class I glutamine amidotransferase-like"/>
    <property type="match status" value="1"/>
</dbReference>
<organism evidence="10 11">
    <name type="scientific">Streptomyces europaeiscabiei</name>
    <dbReference type="NCBI Taxonomy" id="146819"/>
    <lineage>
        <taxon>Bacteria</taxon>
        <taxon>Bacillati</taxon>
        <taxon>Actinomycetota</taxon>
        <taxon>Actinomycetes</taxon>
        <taxon>Kitasatosporales</taxon>
        <taxon>Streptomycetaceae</taxon>
        <taxon>Streptomyces</taxon>
    </lineage>
</organism>
<evidence type="ECO:0000256" key="3">
    <source>
        <dbReference type="ARBA" id="ARBA00012756"/>
    </source>
</evidence>
<dbReference type="Pfam" id="PF08532">
    <property type="entry name" value="Glyco_hydro_42M"/>
    <property type="match status" value="1"/>
</dbReference>
<dbReference type="PANTHER" id="PTHR36447">
    <property type="entry name" value="BETA-GALACTOSIDASE GANA"/>
    <property type="match status" value="1"/>
</dbReference>
<dbReference type="Pfam" id="PF02449">
    <property type="entry name" value="Glyco_hydro_42"/>
    <property type="match status" value="1"/>
</dbReference>
<evidence type="ECO:0000313" key="10">
    <source>
        <dbReference type="EMBL" id="MDX3703280.1"/>
    </source>
</evidence>
<dbReference type="EMBL" id="JARAYU010000010">
    <property type="protein sequence ID" value="MDX3703280.1"/>
    <property type="molecule type" value="Genomic_DNA"/>
</dbReference>
<feature type="domain" description="Beta-galactosidase C-terminal" evidence="9">
    <location>
        <begin position="606"/>
        <end position="658"/>
    </location>
</feature>
<evidence type="ECO:0000313" key="11">
    <source>
        <dbReference type="Proteomes" id="UP001271274"/>
    </source>
</evidence>
<dbReference type="InterPro" id="IPR013738">
    <property type="entry name" value="Beta_galactosidase_Trimer"/>
</dbReference>
<dbReference type="InterPro" id="IPR013529">
    <property type="entry name" value="Glyco_hydro_42_N"/>
</dbReference>
<dbReference type="CDD" id="cd03143">
    <property type="entry name" value="A4_beta-galactosidase_middle_domain"/>
    <property type="match status" value="1"/>
</dbReference>
<reference evidence="10 11" key="1">
    <citation type="journal article" date="2023" name="Microb. Genom.">
        <title>Mesoterricola silvestris gen. nov., sp. nov., Mesoterricola sediminis sp. nov., Geothrix oryzae sp. nov., Geothrix edaphica sp. nov., Geothrix rubra sp. nov., and Geothrix limicola sp. nov., six novel members of Acidobacteriota isolated from soils.</title>
        <authorList>
            <person name="Weisberg A.J."/>
            <person name="Pearce E."/>
            <person name="Kramer C.G."/>
            <person name="Chang J.H."/>
            <person name="Clarke C.R."/>
        </authorList>
    </citation>
    <scope>NUCLEOTIDE SEQUENCE [LARGE SCALE GENOMIC DNA]</scope>
    <source>
        <strain evidence="10 11">ID09-01A</strain>
    </source>
</reference>
<comment type="caution">
    <text evidence="10">The sequence shown here is derived from an EMBL/GenBank/DDBJ whole genome shotgun (WGS) entry which is preliminary data.</text>
</comment>
<keyword evidence="5 6" id="KW-0326">Glycosidase</keyword>
<feature type="domain" description="Glycoside hydrolase family 42 N-terminal" evidence="7">
    <location>
        <begin position="17"/>
        <end position="383"/>
    </location>
</feature>
<evidence type="ECO:0000256" key="5">
    <source>
        <dbReference type="ARBA" id="ARBA00023295"/>
    </source>
</evidence>
<dbReference type="Gene3D" id="3.20.20.80">
    <property type="entry name" value="Glycosidases"/>
    <property type="match status" value="1"/>
</dbReference>
<gene>
    <name evidence="10" type="ORF">PV662_26665</name>
</gene>
<feature type="domain" description="Beta-galactosidase trimerisation" evidence="8">
    <location>
        <begin position="395"/>
        <end position="596"/>
    </location>
</feature>
<dbReference type="EC" id="3.2.1.23" evidence="3 6"/>
<dbReference type="Gene3D" id="2.60.40.1180">
    <property type="entry name" value="Golgi alpha-mannosidase II"/>
    <property type="match status" value="1"/>
</dbReference>
<accession>A0ABU4NPA2</accession>
<comment type="similarity">
    <text evidence="2 6">Belongs to the glycosyl hydrolase 42 family.</text>
</comment>
<dbReference type="InterPro" id="IPR029062">
    <property type="entry name" value="Class_I_gatase-like"/>
</dbReference>
<name>A0ABU4NPA2_9ACTN</name>
<protein>
    <recommendedName>
        <fullName evidence="3 6">Beta-galactosidase</fullName>
        <shortName evidence="6">Beta-gal</shortName>
        <ecNumber evidence="3 6">3.2.1.23</ecNumber>
    </recommendedName>
</protein>
<dbReference type="InterPro" id="IPR013780">
    <property type="entry name" value="Glyco_hydro_b"/>
</dbReference>
<evidence type="ECO:0000259" key="7">
    <source>
        <dbReference type="Pfam" id="PF02449"/>
    </source>
</evidence>
<evidence type="ECO:0000259" key="9">
    <source>
        <dbReference type="Pfam" id="PF08533"/>
    </source>
</evidence>